<evidence type="ECO:0000313" key="3">
    <source>
        <dbReference type="Proteomes" id="UP000751190"/>
    </source>
</evidence>
<keyword evidence="1" id="KW-0472">Membrane</keyword>
<keyword evidence="1" id="KW-0812">Transmembrane</keyword>
<dbReference type="OrthoDB" id="10507187at2759"/>
<proteinExistence type="predicted"/>
<name>A0A8J6C797_DIALT</name>
<comment type="caution">
    <text evidence="2">The sequence shown here is derived from an EMBL/GenBank/DDBJ whole genome shotgun (WGS) entry which is preliminary data.</text>
</comment>
<evidence type="ECO:0000313" key="2">
    <source>
        <dbReference type="EMBL" id="KAG8464287.1"/>
    </source>
</evidence>
<feature type="transmembrane region" description="Helical" evidence="1">
    <location>
        <begin position="68"/>
        <end position="86"/>
    </location>
</feature>
<feature type="transmembrane region" description="Helical" evidence="1">
    <location>
        <begin position="34"/>
        <end position="56"/>
    </location>
</feature>
<protein>
    <submittedName>
        <fullName evidence="2">Uncharacterized protein</fullName>
    </submittedName>
</protein>
<accession>A0A8J6C797</accession>
<gene>
    <name evidence="2" type="ORF">KFE25_003350</name>
</gene>
<dbReference type="EMBL" id="JAGTXO010000013">
    <property type="protein sequence ID" value="KAG8464287.1"/>
    <property type="molecule type" value="Genomic_DNA"/>
</dbReference>
<sequence>MSAQERERRLAEFNAIQDSSSGQREEHRQHCLEIALTSGLTAGASGSALALSAMLLRPQLVRNSSMRAFALVLTFFVPFSLTHEITRGACQKARTS</sequence>
<keyword evidence="3" id="KW-1185">Reference proteome</keyword>
<organism evidence="2 3">
    <name type="scientific">Diacronema lutheri</name>
    <name type="common">Unicellular marine alga</name>
    <name type="synonym">Monochrysis lutheri</name>
    <dbReference type="NCBI Taxonomy" id="2081491"/>
    <lineage>
        <taxon>Eukaryota</taxon>
        <taxon>Haptista</taxon>
        <taxon>Haptophyta</taxon>
        <taxon>Pavlovophyceae</taxon>
        <taxon>Pavlovales</taxon>
        <taxon>Pavlovaceae</taxon>
        <taxon>Diacronema</taxon>
    </lineage>
</organism>
<reference evidence="2" key="1">
    <citation type="submission" date="2021-05" db="EMBL/GenBank/DDBJ databases">
        <title>The genome of the haptophyte Pavlova lutheri (Diacronema luteri, Pavlovales) - a model for lipid biosynthesis in eukaryotic algae.</title>
        <authorList>
            <person name="Hulatt C.J."/>
            <person name="Posewitz M.C."/>
        </authorList>
    </citation>
    <scope>NUCLEOTIDE SEQUENCE</scope>
    <source>
        <strain evidence="2">NIVA-4/92</strain>
    </source>
</reference>
<keyword evidence="1" id="KW-1133">Transmembrane helix</keyword>
<dbReference type="Proteomes" id="UP000751190">
    <property type="component" value="Unassembled WGS sequence"/>
</dbReference>
<evidence type="ECO:0000256" key="1">
    <source>
        <dbReference type="SAM" id="Phobius"/>
    </source>
</evidence>
<dbReference type="AlphaFoldDB" id="A0A8J6C797"/>